<sequence>MSAEGYNPVTALYAEITLIIVSLNQPVKSLGKRHKTAENNTPNIFY</sequence>
<organism evidence="1 2">
    <name type="scientific">[Eubacterium] siraeum DSM 15702</name>
    <dbReference type="NCBI Taxonomy" id="428128"/>
    <lineage>
        <taxon>Bacteria</taxon>
        <taxon>Bacillati</taxon>
        <taxon>Bacillota</taxon>
        <taxon>Clostridia</taxon>
        <taxon>Eubacteriales</taxon>
        <taxon>Oscillospiraceae</taxon>
        <taxon>Oscillospiraceae incertae sedis</taxon>
    </lineage>
</organism>
<reference evidence="1" key="1">
    <citation type="submission" date="2007-10" db="EMBL/GenBank/DDBJ databases">
        <authorList>
            <person name="Fulton L."/>
            <person name="Clifton S."/>
            <person name="Fulton B."/>
            <person name="Xu J."/>
            <person name="Minx P."/>
            <person name="Pepin K.H."/>
            <person name="Johnson M."/>
            <person name="Thiruvilangam P."/>
            <person name="Bhonagiri V."/>
            <person name="Nash W.E."/>
            <person name="Mardis E.R."/>
            <person name="Wilson R.K."/>
        </authorList>
    </citation>
    <scope>NUCLEOTIDE SEQUENCE [LARGE SCALE GENOMIC DNA]</scope>
    <source>
        <strain evidence="1">DSM 15702</strain>
    </source>
</reference>
<evidence type="ECO:0000313" key="1">
    <source>
        <dbReference type="EMBL" id="EDS00144.1"/>
    </source>
</evidence>
<dbReference type="AlphaFoldDB" id="B0MQG5"/>
<dbReference type="EMBL" id="ABCA03000051">
    <property type="protein sequence ID" value="EDS00144.1"/>
    <property type="molecule type" value="Genomic_DNA"/>
</dbReference>
<accession>B0MQG5</accession>
<protein>
    <submittedName>
        <fullName evidence="1">Uncharacterized protein</fullName>
    </submittedName>
</protein>
<dbReference type="Proteomes" id="UP000005326">
    <property type="component" value="Unassembled WGS sequence"/>
</dbReference>
<comment type="caution">
    <text evidence="1">The sequence shown here is derived from an EMBL/GenBank/DDBJ whole genome shotgun (WGS) entry which is preliminary data.</text>
</comment>
<name>B0MQG5_9FIRM</name>
<reference evidence="1" key="2">
    <citation type="submission" date="2014-06" db="EMBL/GenBank/DDBJ databases">
        <title>Draft genome sequence of Eubacterium siraeum (DSM 15702).</title>
        <authorList>
            <person name="Sudarsanam P."/>
            <person name="Ley R."/>
            <person name="Guruge J."/>
            <person name="Turnbaugh P.J."/>
            <person name="Mahowald M."/>
            <person name="Liep D."/>
            <person name="Gordon J."/>
        </authorList>
    </citation>
    <scope>NUCLEOTIDE SEQUENCE</scope>
    <source>
        <strain evidence="1">DSM 15702</strain>
    </source>
</reference>
<keyword evidence="2" id="KW-1185">Reference proteome</keyword>
<gene>
    <name evidence="1" type="ORF">EUBSIR_02081</name>
</gene>
<proteinExistence type="predicted"/>
<evidence type="ECO:0000313" key="2">
    <source>
        <dbReference type="Proteomes" id="UP000005326"/>
    </source>
</evidence>